<keyword evidence="7 11" id="KW-0547">Nucleotide-binding</keyword>
<dbReference type="InterPro" id="IPR004821">
    <property type="entry name" value="Cyt_trans-like"/>
</dbReference>
<evidence type="ECO:0000313" key="13">
    <source>
        <dbReference type="EMBL" id="STY96942.1"/>
    </source>
</evidence>
<dbReference type="Pfam" id="PF01467">
    <property type="entry name" value="CTP_transf_like"/>
    <property type="match status" value="1"/>
</dbReference>
<keyword evidence="8 11" id="KW-0067">ATP-binding</keyword>
<keyword evidence="4 11" id="KW-0662">Pyridine nucleotide biosynthesis</keyword>
<evidence type="ECO:0000256" key="4">
    <source>
        <dbReference type="ARBA" id="ARBA00022642"/>
    </source>
</evidence>
<feature type="domain" description="Cytidyltransferase-like" evidence="12">
    <location>
        <begin position="10"/>
        <end position="190"/>
    </location>
</feature>
<keyword evidence="14" id="KW-1185">Reference proteome</keyword>
<dbReference type="KEGG" id="mos:AXE82_03780"/>
<evidence type="ECO:0000256" key="7">
    <source>
        <dbReference type="ARBA" id="ARBA00022741"/>
    </source>
</evidence>
<dbReference type="InterPro" id="IPR005248">
    <property type="entry name" value="NadD/NMNAT"/>
</dbReference>
<gene>
    <name evidence="11 13" type="primary">nadD</name>
    <name evidence="13" type="ORF">NCTC10465_00709</name>
</gene>
<name>A0A378Q8F0_FAUOS</name>
<dbReference type="SUPFAM" id="SSF52374">
    <property type="entry name" value="Nucleotidylyl transferase"/>
    <property type="match status" value="1"/>
</dbReference>
<keyword evidence="9 11" id="KW-0520">NAD</keyword>
<dbReference type="GO" id="GO:0009435">
    <property type="term" value="P:NAD+ biosynthetic process"/>
    <property type="evidence" value="ECO:0007669"/>
    <property type="project" value="UniProtKB-UniRule"/>
</dbReference>
<evidence type="ECO:0000256" key="8">
    <source>
        <dbReference type="ARBA" id="ARBA00022840"/>
    </source>
</evidence>
<dbReference type="PANTHER" id="PTHR39321">
    <property type="entry name" value="NICOTINATE-NUCLEOTIDE ADENYLYLTRANSFERASE-RELATED"/>
    <property type="match status" value="1"/>
</dbReference>
<dbReference type="InterPro" id="IPR014729">
    <property type="entry name" value="Rossmann-like_a/b/a_fold"/>
</dbReference>
<comment type="catalytic activity">
    <reaction evidence="10 11">
        <text>nicotinate beta-D-ribonucleotide + ATP + H(+) = deamido-NAD(+) + diphosphate</text>
        <dbReference type="Rhea" id="RHEA:22860"/>
        <dbReference type="ChEBI" id="CHEBI:15378"/>
        <dbReference type="ChEBI" id="CHEBI:30616"/>
        <dbReference type="ChEBI" id="CHEBI:33019"/>
        <dbReference type="ChEBI" id="CHEBI:57502"/>
        <dbReference type="ChEBI" id="CHEBI:58437"/>
        <dbReference type="EC" id="2.7.7.18"/>
    </reaction>
</comment>
<evidence type="ECO:0000256" key="1">
    <source>
        <dbReference type="ARBA" id="ARBA00002324"/>
    </source>
</evidence>
<sequence length="269" mass="30778">MTMPRCIRVWLGGSFDPVHLAHLQMITHVYHELMCAFPNVDIIAKLLPTAGSPLKTQPTSNQQRLQMLALAIDDVPFLSIDETELQCQPPVYSFHTLNEFKQRYPNDLLIFVLGQDSVEQLDRWYRGFELLSLTNLWVLPRPALGSRSLSPNLSHNLSPTLNHNLNHALDKNLNQNAFANTDKTPSINSSINIDNRLVPFIIHSPKDLINQTTNHIYIDKFVVPDIASRDIRAWLYSAEARQRQQARLSLPSQVYQYIVEHQLYAPHVA</sequence>
<dbReference type="EC" id="2.7.7.18" evidence="11"/>
<proteinExistence type="inferred from homology"/>
<comment type="similarity">
    <text evidence="3 11">Belongs to the NadD family.</text>
</comment>
<dbReference type="UniPathway" id="UPA00253">
    <property type="reaction ID" value="UER00332"/>
</dbReference>
<dbReference type="Proteomes" id="UP000255230">
    <property type="component" value="Unassembled WGS sequence"/>
</dbReference>
<dbReference type="GeneID" id="35778454"/>
<evidence type="ECO:0000256" key="9">
    <source>
        <dbReference type="ARBA" id="ARBA00023027"/>
    </source>
</evidence>
<evidence type="ECO:0000256" key="2">
    <source>
        <dbReference type="ARBA" id="ARBA00005019"/>
    </source>
</evidence>
<evidence type="ECO:0000256" key="10">
    <source>
        <dbReference type="ARBA" id="ARBA00048721"/>
    </source>
</evidence>
<evidence type="ECO:0000256" key="3">
    <source>
        <dbReference type="ARBA" id="ARBA00009014"/>
    </source>
</evidence>
<comment type="function">
    <text evidence="1 11">Catalyzes the reversible adenylation of nicotinate mononucleotide (NaMN) to nicotinic acid adenine dinucleotide (NaAD).</text>
</comment>
<dbReference type="GO" id="GO:0005524">
    <property type="term" value="F:ATP binding"/>
    <property type="evidence" value="ECO:0007669"/>
    <property type="project" value="UniProtKB-KW"/>
</dbReference>
<dbReference type="HAMAP" id="MF_00244">
    <property type="entry name" value="NaMN_adenylyltr"/>
    <property type="match status" value="1"/>
</dbReference>
<dbReference type="GO" id="GO:0004515">
    <property type="term" value="F:nicotinate-nucleotide adenylyltransferase activity"/>
    <property type="evidence" value="ECO:0007669"/>
    <property type="project" value="UniProtKB-UniRule"/>
</dbReference>
<dbReference type="AlphaFoldDB" id="A0A378Q8F0"/>
<evidence type="ECO:0000256" key="5">
    <source>
        <dbReference type="ARBA" id="ARBA00022679"/>
    </source>
</evidence>
<evidence type="ECO:0000259" key="12">
    <source>
        <dbReference type="Pfam" id="PF01467"/>
    </source>
</evidence>
<dbReference type="Gene3D" id="3.40.50.620">
    <property type="entry name" value="HUPs"/>
    <property type="match status" value="1"/>
</dbReference>
<evidence type="ECO:0000313" key="14">
    <source>
        <dbReference type="Proteomes" id="UP000255230"/>
    </source>
</evidence>
<organism evidence="13 14">
    <name type="scientific">Faucicola osloensis</name>
    <name type="common">Moraxella osloensis</name>
    <dbReference type="NCBI Taxonomy" id="34062"/>
    <lineage>
        <taxon>Bacteria</taxon>
        <taxon>Pseudomonadati</taxon>
        <taxon>Pseudomonadota</taxon>
        <taxon>Gammaproteobacteria</taxon>
        <taxon>Moraxellales</taxon>
        <taxon>Moraxellaceae</taxon>
        <taxon>Faucicola</taxon>
    </lineage>
</organism>
<protein>
    <recommendedName>
        <fullName evidence="11">Probable nicotinate-nucleotide adenylyltransferase</fullName>
        <ecNumber evidence="11">2.7.7.18</ecNumber>
    </recommendedName>
    <alternativeName>
        <fullName evidence="11">Deamido-NAD(+) diphosphorylase</fullName>
    </alternativeName>
    <alternativeName>
        <fullName evidence="11">Deamido-NAD(+) pyrophosphorylase</fullName>
    </alternativeName>
    <alternativeName>
        <fullName evidence="11">Nicotinate mononucleotide adenylyltransferase</fullName>
        <shortName evidence="11">NaMN adenylyltransferase</shortName>
    </alternativeName>
</protein>
<keyword evidence="6 11" id="KW-0548">Nucleotidyltransferase</keyword>
<reference evidence="13 14" key="1">
    <citation type="submission" date="2018-06" db="EMBL/GenBank/DDBJ databases">
        <authorList>
            <consortium name="Pathogen Informatics"/>
            <person name="Doyle S."/>
        </authorList>
    </citation>
    <scope>NUCLEOTIDE SEQUENCE [LARGE SCALE GENOMIC DNA]</scope>
    <source>
        <strain evidence="13 14">NCTC10465</strain>
    </source>
</reference>
<keyword evidence="5 11" id="KW-0808">Transferase</keyword>
<evidence type="ECO:0000256" key="6">
    <source>
        <dbReference type="ARBA" id="ARBA00022695"/>
    </source>
</evidence>
<dbReference type="CDD" id="cd02165">
    <property type="entry name" value="NMNAT"/>
    <property type="match status" value="1"/>
</dbReference>
<dbReference type="RefSeq" id="WP_062331609.1">
    <property type="nucleotide sequence ID" value="NZ_CBCRZU010000003.1"/>
</dbReference>
<accession>A0A378Q8F0</accession>
<evidence type="ECO:0000256" key="11">
    <source>
        <dbReference type="HAMAP-Rule" id="MF_00244"/>
    </source>
</evidence>
<dbReference type="EMBL" id="UGPY01000001">
    <property type="protein sequence ID" value="STY96942.1"/>
    <property type="molecule type" value="Genomic_DNA"/>
</dbReference>
<comment type="pathway">
    <text evidence="2 11">Cofactor biosynthesis; NAD(+) biosynthesis; deamido-NAD(+) from nicotinate D-ribonucleotide: step 1/1.</text>
</comment>
<dbReference type="PANTHER" id="PTHR39321:SF3">
    <property type="entry name" value="PHOSPHOPANTETHEINE ADENYLYLTRANSFERASE"/>
    <property type="match status" value="1"/>
</dbReference>